<accession>A0A6V8KXT5</accession>
<feature type="transmembrane region" description="Helical" evidence="7">
    <location>
        <begin position="174"/>
        <end position="194"/>
    </location>
</feature>
<gene>
    <name evidence="9" type="ORF">Prum_018420</name>
</gene>
<dbReference type="Proteomes" id="UP000482960">
    <property type="component" value="Unassembled WGS sequence"/>
</dbReference>
<comment type="subcellular location">
    <subcellularLocation>
        <location evidence="1 7">Cell membrane</location>
        <topology evidence="1 7">Multi-pass membrane protein</topology>
    </subcellularLocation>
</comment>
<organism evidence="9 10">
    <name type="scientific">Phytohabitans rumicis</name>
    <dbReference type="NCBI Taxonomy" id="1076125"/>
    <lineage>
        <taxon>Bacteria</taxon>
        <taxon>Bacillati</taxon>
        <taxon>Actinomycetota</taxon>
        <taxon>Actinomycetes</taxon>
        <taxon>Micromonosporales</taxon>
        <taxon>Micromonosporaceae</taxon>
    </lineage>
</organism>
<evidence type="ECO:0000256" key="1">
    <source>
        <dbReference type="ARBA" id="ARBA00004651"/>
    </source>
</evidence>
<dbReference type="InterPro" id="IPR032818">
    <property type="entry name" value="DedA-like"/>
</dbReference>
<evidence type="ECO:0000256" key="2">
    <source>
        <dbReference type="ARBA" id="ARBA00010792"/>
    </source>
</evidence>
<protein>
    <recommendedName>
        <fullName evidence="8">VTT domain-containing protein</fullName>
    </recommendedName>
</protein>
<comment type="similarity">
    <text evidence="2 7">Belongs to the DedA family.</text>
</comment>
<evidence type="ECO:0000256" key="4">
    <source>
        <dbReference type="ARBA" id="ARBA00022692"/>
    </source>
</evidence>
<keyword evidence="4 7" id="KW-0812">Transmembrane</keyword>
<evidence type="ECO:0000256" key="5">
    <source>
        <dbReference type="ARBA" id="ARBA00022989"/>
    </source>
</evidence>
<keyword evidence="3 7" id="KW-1003">Cell membrane</keyword>
<dbReference type="Pfam" id="PF09335">
    <property type="entry name" value="VTT_dom"/>
    <property type="match status" value="1"/>
</dbReference>
<keyword evidence="10" id="KW-1185">Reference proteome</keyword>
<dbReference type="PANTHER" id="PTHR30353">
    <property type="entry name" value="INNER MEMBRANE PROTEIN DEDA-RELATED"/>
    <property type="match status" value="1"/>
</dbReference>
<feature type="transmembrane region" description="Helical" evidence="7">
    <location>
        <begin position="44"/>
        <end position="66"/>
    </location>
</feature>
<keyword evidence="5 7" id="KW-1133">Transmembrane helix</keyword>
<dbReference type="InterPro" id="IPR032816">
    <property type="entry name" value="VTT_dom"/>
</dbReference>
<sequence length="263" mass="27738">MVHVGDNGDVAEIGAGLHAAHPPRRVSGAFVQDLLNLLEQLPPVLVYVVAALLVAGETAVIVGMVVPAEATLLTVGFLAYLGTLRLGPAIALMMLAALAGDTLAFRSGRRYGPRLRASRWGRRVGYERWHKADAMLARLGGRAMFGARWVAFVRTLAPRLAGGAGMPYRWFAPWNALGVVTWVGASVTVGYLAGESYETVSEYLGRATGAVLVLLVAVVVIVLIGRWLGRNPDPVKALATRAGACRRCGGSRSGTACCSSCCP</sequence>
<dbReference type="EMBL" id="BLPG01000001">
    <property type="protein sequence ID" value="GFJ88200.1"/>
    <property type="molecule type" value="Genomic_DNA"/>
</dbReference>
<proteinExistence type="inferred from homology"/>
<reference evidence="9 10" key="1">
    <citation type="submission" date="2020-03" db="EMBL/GenBank/DDBJ databases">
        <title>Whole genome shotgun sequence of Phytohabitans rumicis NBRC 108638.</title>
        <authorList>
            <person name="Komaki H."/>
            <person name="Tamura T."/>
        </authorList>
    </citation>
    <scope>NUCLEOTIDE SEQUENCE [LARGE SCALE GENOMIC DNA]</scope>
    <source>
        <strain evidence="9 10">NBRC 108638</strain>
    </source>
</reference>
<feature type="transmembrane region" description="Helical" evidence="7">
    <location>
        <begin position="206"/>
        <end position="228"/>
    </location>
</feature>
<comment type="caution">
    <text evidence="7">Lacks conserved residue(s) required for the propagation of feature annotation.</text>
</comment>
<evidence type="ECO:0000313" key="9">
    <source>
        <dbReference type="EMBL" id="GFJ88200.1"/>
    </source>
</evidence>
<evidence type="ECO:0000313" key="10">
    <source>
        <dbReference type="Proteomes" id="UP000482960"/>
    </source>
</evidence>
<dbReference type="PANTHER" id="PTHR30353:SF15">
    <property type="entry name" value="INNER MEMBRANE PROTEIN YABI"/>
    <property type="match status" value="1"/>
</dbReference>
<evidence type="ECO:0000256" key="6">
    <source>
        <dbReference type="ARBA" id="ARBA00023136"/>
    </source>
</evidence>
<evidence type="ECO:0000259" key="8">
    <source>
        <dbReference type="Pfam" id="PF09335"/>
    </source>
</evidence>
<dbReference type="AlphaFoldDB" id="A0A6V8KXT5"/>
<comment type="caution">
    <text evidence="9">The sequence shown here is derived from an EMBL/GenBank/DDBJ whole genome shotgun (WGS) entry which is preliminary data.</text>
</comment>
<name>A0A6V8KXT5_9ACTN</name>
<keyword evidence="6 7" id="KW-0472">Membrane</keyword>
<dbReference type="GO" id="GO:0005886">
    <property type="term" value="C:plasma membrane"/>
    <property type="evidence" value="ECO:0007669"/>
    <property type="project" value="UniProtKB-SubCell"/>
</dbReference>
<feature type="domain" description="VTT" evidence="8">
    <location>
        <begin position="66"/>
        <end position="191"/>
    </location>
</feature>
<reference evidence="9 10" key="2">
    <citation type="submission" date="2020-03" db="EMBL/GenBank/DDBJ databases">
        <authorList>
            <person name="Ichikawa N."/>
            <person name="Kimura A."/>
            <person name="Kitahashi Y."/>
            <person name="Uohara A."/>
        </authorList>
    </citation>
    <scope>NUCLEOTIDE SEQUENCE [LARGE SCALE GENOMIC DNA]</scope>
    <source>
        <strain evidence="9 10">NBRC 108638</strain>
    </source>
</reference>
<evidence type="ECO:0000256" key="7">
    <source>
        <dbReference type="RuleBase" id="RU367016"/>
    </source>
</evidence>
<evidence type="ECO:0000256" key="3">
    <source>
        <dbReference type="ARBA" id="ARBA00022475"/>
    </source>
</evidence>